<dbReference type="EMBL" id="BMXF01000001">
    <property type="protein sequence ID" value="GHB62673.1"/>
    <property type="molecule type" value="Genomic_DNA"/>
</dbReference>
<dbReference type="Pfam" id="PF10142">
    <property type="entry name" value="PhoPQ_related"/>
    <property type="match status" value="1"/>
</dbReference>
<comment type="caution">
    <text evidence="2">The sequence shown here is derived from an EMBL/GenBank/DDBJ whole genome shotgun (WGS) entry which is preliminary data.</text>
</comment>
<proteinExistence type="predicted"/>
<keyword evidence="3" id="KW-1185">Reference proteome</keyword>
<dbReference type="Proteomes" id="UP000598271">
    <property type="component" value="Unassembled WGS sequence"/>
</dbReference>
<dbReference type="PANTHER" id="PTHR31497:SF0">
    <property type="entry name" value="AUTOCRINE PROLIFERATION REPRESSOR PROTEIN A"/>
    <property type="match status" value="1"/>
</dbReference>
<evidence type="ECO:0000256" key="1">
    <source>
        <dbReference type="SAM" id="SignalP"/>
    </source>
</evidence>
<feature type="signal peptide" evidence="1">
    <location>
        <begin position="1"/>
        <end position="18"/>
    </location>
</feature>
<organism evidence="2 3">
    <name type="scientific">Persicitalea jodogahamensis</name>
    <dbReference type="NCBI Taxonomy" id="402147"/>
    <lineage>
        <taxon>Bacteria</taxon>
        <taxon>Pseudomonadati</taxon>
        <taxon>Bacteroidota</taxon>
        <taxon>Cytophagia</taxon>
        <taxon>Cytophagales</taxon>
        <taxon>Spirosomataceae</taxon>
        <taxon>Persicitalea</taxon>
    </lineage>
</organism>
<gene>
    <name evidence="2" type="ORF">GCM10007390_15640</name>
</gene>
<reference evidence="2 3" key="1">
    <citation type="journal article" date="2014" name="Int. J. Syst. Evol. Microbiol.">
        <title>Complete genome sequence of Corynebacterium casei LMG S-19264T (=DSM 44701T), isolated from a smear-ripened cheese.</title>
        <authorList>
            <consortium name="US DOE Joint Genome Institute (JGI-PGF)"/>
            <person name="Walter F."/>
            <person name="Albersmeier A."/>
            <person name="Kalinowski J."/>
            <person name="Ruckert C."/>
        </authorList>
    </citation>
    <scope>NUCLEOTIDE SEQUENCE [LARGE SCALE GENOMIC DNA]</scope>
    <source>
        <strain evidence="2 3">KCTC 12866</strain>
    </source>
</reference>
<dbReference type="PIRSF" id="PIRSF014728">
    <property type="entry name" value="PqaA"/>
    <property type="match status" value="1"/>
</dbReference>
<name>A0A8J3G844_9BACT</name>
<protein>
    <submittedName>
        <fullName evidence="2">PhoPQ-activated pathogenicity protein</fullName>
    </submittedName>
</protein>
<dbReference type="InterPro" id="IPR029058">
    <property type="entry name" value="AB_hydrolase_fold"/>
</dbReference>
<dbReference type="Gene3D" id="3.40.50.1820">
    <property type="entry name" value="alpha/beta hydrolase"/>
    <property type="match status" value="1"/>
</dbReference>
<dbReference type="InterPro" id="IPR009199">
    <property type="entry name" value="PhoPQ-act_pathogen-rel_PqaA"/>
</dbReference>
<evidence type="ECO:0000313" key="2">
    <source>
        <dbReference type="EMBL" id="GHB62673.1"/>
    </source>
</evidence>
<feature type="chain" id="PRO_5035318942" evidence="1">
    <location>
        <begin position="19"/>
        <end position="445"/>
    </location>
</feature>
<accession>A0A8J3G844</accession>
<keyword evidence="1" id="KW-0732">Signal</keyword>
<dbReference type="PANTHER" id="PTHR31497">
    <property type="entry name" value="AUTOCRINE PROLIFERATION REPRESSOR PROTEIN A"/>
    <property type="match status" value="1"/>
</dbReference>
<evidence type="ECO:0000313" key="3">
    <source>
        <dbReference type="Proteomes" id="UP000598271"/>
    </source>
</evidence>
<dbReference type="SUPFAM" id="SSF53474">
    <property type="entry name" value="alpha/beta-Hydrolases"/>
    <property type="match status" value="1"/>
</dbReference>
<dbReference type="AlphaFoldDB" id="A0A8J3G844"/>
<sequence length="445" mass="49847">MKRITTALLFIFCLPCLAQEDITPSTALAAYLKNGDNSYAWSVRDSFQIASVKGYNLYLTSQKWHEYTWRHQLTVLVPEKVTHDGALLFVTGGSNNNEVPNWKKNDDGTIISIGKIAMQNNAITAVLWQTPNQPLFDGRKEDEIISYTLHQFQEDGDYSWPLLFPMVKSAVRAMDAVQDFAKNTIKKPVFRFVVSGASKRGWTTWLAGSQDMRVAAIGPMVIDMLNMPVNIKYHLTAWGDYSVEIQDYVDLGIPQSMESESGRALNSMIDPYSYRRALTMPKMIFIGTNDPYWPVDAVKNYYDSIPGKNLINYTPNAGHDLAGGKQALESLSAFFGTTLQNKPYPECSWEFSKKNGNIALEVKASPDQLLDAIVWSADSEDRDFRNETFTSRSLGVNHKESVSATVPLPKSGFKAFYMDLKYQSPNGGSYTVSTRVFVTDTSGVL</sequence>
<dbReference type="RefSeq" id="WP_189563747.1">
    <property type="nucleotide sequence ID" value="NZ_BMXF01000001.1"/>
</dbReference>